<protein>
    <submittedName>
        <fullName evidence="1">Uncharacterized protein</fullName>
    </submittedName>
</protein>
<name>A0A8S5SFV9_9CAUD</name>
<evidence type="ECO:0000313" key="1">
    <source>
        <dbReference type="EMBL" id="DAF49514.1"/>
    </source>
</evidence>
<sequence>MNERGYFHPYSSVETVEVFFVNISICVPEGSDLV</sequence>
<dbReference type="EMBL" id="BK032583">
    <property type="protein sequence ID" value="DAF49514.1"/>
    <property type="molecule type" value="Genomic_DNA"/>
</dbReference>
<accession>A0A8S5SFV9</accession>
<reference evidence="1" key="1">
    <citation type="journal article" date="2021" name="Proc. Natl. Acad. Sci. U.S.A.">
        <title>A Catalog of Tens of Thousands of Viruses from Human Metagenomes Reveals Hidden Associations with Chronic Diseases.</title>
        <authorList>
            <person name="Tisza M.J."/>
            <person name="Buck C.B."/>
        </authorList>
    </citation>
    <scope>NUCLEOTIDE SEQUENCE</scope>
    <source>
        <strain evidence="1">Ct9mC1</strain>
    </source>
</reference>
<proteinExistence type="predicted"/>
<organism evidence="1">
    <name type="scientific">Siphoviridae sp. ct9mC1</name>
    <dbReference type="NCBI Taxonomy" id="2827794"/>
    <lineage>
        <taxon>Viruses</taxon>
        <taxon>Duplodnaviria</taxon>
        <taxon>Heunggongvirae</taxon>
        <taxon>Uroviricota</taxon>
        <taxon>Caudoviricetes</taxon>
    </lineage>
</organism>